<accession>A0ABS1S7U9</accession>
<proteinExistence type="inferred from homology"/>
<dbReference type="HAMAP" id="MF_00048">
    <property type="entry name" value="UPF0102"/>
    <property type="match status" value="1"/>
</dbReference>
<dbReference type="InterPro" id="IPR003509">
    <property type="entry name" value="UPF0102_YraN-like"/>
</dbReference>
<protein>
    <recommendedName>
        <fullName evidence="2">UPF0102 protein JL111_12645</fullName>
    </recommendedName>
</protein>
<dbReference type="InterPro" id="IPR011335">
    <property type="entry name" value="Restrct_endonuc-II-like"/>
</dbReference>
<comment type="similarity">
    <text evidence="1 2">Belongs to the UPF0102 family.</text>
</comment>
<dbReference type="PANTHER" id="PTHR34039:SF1">
    <property type="entry name" value="UPF0102 PROTEIN YRAN"/>
    <property type="match status" value="1"/>
</dbReference>
<comment type="caution">
    <text evidence="3">The sequence shown here is derived from an EMBL/GenBank/DDBJ whole genome shotgun (WGS) entry which is preliminary data.</text>
</comment>
<evidence type="ECO:0000256" key="2">
    <source>
        <dbReference type="HAMAP-Rule" id="MF_00048"/>
    </source>
</evidence>
<name>A0ABS1S7U9_9RHOB</name>
<keyword evidence="4" id="KW-1185">Reference proteome</keyword>
<dbReference type="InterPro" id="IPR011856">
    <property type="entry name" value="tRNA_endonuc-like_dom_sf"/>
</dbReference>
<dbReference type="Proteomes" id="UP000644749">
    <property type="component" value="Unassembled WGS sequence"/>
</dbReference>
<gene>
    <name evidence="3" type="ORF">JL111_12645</name>
</gene>
<organism evidence="3 4">
    <name type="scientific">Paracoccus aerius</name>
    <dbReference type="NCBI Taxonomy" id="1915382"/>
    <lineage>
        <taxon>Bacteria</taxon>
        <taxon>Pseudomonadati</taxon>
        <taxon>Pseudomonadota</taxon>
        <taxon>Alphaproteobacteria</taxon>
        <taxon>Rhodobacterales</taxon>
        <taxon>Paracoccaceae</taxon>
        <taxon>Paracoccus</taxon>
    </lineage>
</organism>
<evidence type="ECO:0000313" key="4">
    <source>
        <dbReference type="Proteomes" id="UP000644749"/>
    </source>
</evidence>
<dbReference type="Pfam" id="PF02021">
    <property type="entry name" value="UPF0102"/>
    <property type="match status" value="1"/>
</dbReference>
<sequence length="146" mass="15907">MGHIARPLDLPWALPVPSRQASPLRKARGHMANLSGSLAEESVARLLERRGMSILARRWRGKAGEIDVIARDGSCLVFVEVKQSSTHEAAAARLGAAQQGRIMRAALEYCESLGQGLLPEMRFDAALADAQGRIEILERAFEECCA</sequence>
<dbReference type="PANTHER" id="PTHR34039">
    <property type="entry name" value="UPF0102 PROTEIN YRAN"/>
    <property type="match status" value="1"/>
</dbReference>
<reference evidence="3 4" key="1">
    <citation type="submission" date="2021-01" db="EMBL/GenBank/DDBJ databases">
        <title>011410 draft genome.</title>
        <authorList>
            <person name="Lang L."/>
        </authorList>
    </citation>
    <scope>NUCLEOTIDE SEQUENCE [LARGE SCALE GENOMIC DNA]</scope>
    <source>
        <strain evidence="3 4">KCTC 42845</strain>
    </source>
</reference>
<dbReference type="SUPFAM" id="SSF52980">
    <property type="entry name" value="Restriction endonuclease-like"/>
    <property type="match status" value="1"/>
</dbReference>
<evidence type="ECO:0000313" key="3">
    <source>
        <dbReference type="EMBL" id="MBL3674335.1"/>
    </source>
</evidence>
<dbReference type="EMBL" id="JAESHT010000010">
    <property type="protein sequence ID" value="MBL3674335.1"/>
    <property type="molecule type" value="Genomic_DNA"/>
</dbReference>
<evidence type="ECO:0000256" key="1">
    <source>
        <dbReference type="ARBA" id="ARBA00006738"/>
    </source>
</evidence>
<dbReference type="Gene3D" id="3.40.1350.10">
    <property type="match status" value="1"/>
</dbReference>